<keyword evidence="2" id="KW-1185">Reference proteome</keyword>
<dbReference type="AlphaFoldDB" id="E3MGW3"/>
<protein>
    <submittedName>
        <fullName evidence="1">Uncharacterized protein</fullName>
    </submittedName>
</protein>
<dbReference type="HOGENOM" id="CLU_199962_0_0_1"/>
<evidence type="ECO:0000313" key="1">
    <source>
        <dbReference type="EMBL" id="EFP01621.1"/>
    </source>
</evidence>
<name>E3MGW3_CAERE</name>
<dbReference type="EMBL" id="DS268444">
    <property type="protein sequence ID" value="EFP01621.1"/>
    <property type="molecule type" value="Genomic_DNA"/>
</dbReference>
<gene>
    <name evidence="1" type="ORF">CRE_23330</name>
</gene>
<accession>E3MGW3</accession>
<organism evidence="2">
    <name type="scientific">Caenorhabditis remanei</name>
    <name type="common">Caenorhabditis vulgaris</name>
    <dbReference type="NCBI Taxonomy" id="31234"/>
    <lineage>
        <taxon>Eukaryota</taxon>
        <taxon>Metazoa</taxon>
        <taxon>Ecdysozoa</taxon>
        <taxon>Nematoda</taxon>
        <taxon>Chromadorea</taxon>
        <taxon>Rhabditida</taxon>
        <taxon>Rhabditina</taxon>
        <taxon>Rhabditomorpha</taxon>
        <taxon>Rhabditoidea</taxon>
        <taxon>Rhabditidae</taxon>
        <taxon>Peloderinae</taxon>
        <taxon>Caenorhabditis</taxon>
    </lineage>
</organism>
<dbReference type="InParanoid" id="E3MGW3"/>
<proteinExistence type="predicted"/>
<evidence type="ECO:0000313" key="2">
    <source>
        <dbReference type="Proteomes" id="UP000008281"/>
    </source>
</evidence>
<reference evidence="1" key="1">
    <citation type="submission" date="2007-07" db="EMBL/GenBank/DDBJ databases">
        <title>PCAP assembly of the Caenorhabditis remanei genome.</title>
        <authorList>
            <consortium name="The Caenorhabditis remanei Sequencing Consortium"/>
            <person name="Wilson R.K."/>
        </authorList>
    </citation>
    <scope>NUCLEOTIDE SEQUENCE [LARGE SCALE GENOMIC DNA]</scope>
    <source>
        <strain evidence="1">PB4641</strain>
    </source>
</reference>
<dbReference type="OrthoDB" id="5876545at2759"/>
<dbReference type="Proteomes" id="UP000008281">
    <property type="component" value="Unassembled WGS sequence"/>
</dbReference>
<dbReference type="FunCoup" id="E3MGW3">
    <property type="interactions" value="423"/>
</dbReference>
<sequence>MSNWIERRVKSSIRTERFRFKRGHNLLDGIETVLIEKDLRPITDKGLFDACGQTIPYGILPENSILIQDYRY</sequence>